<feature type="transmembrane region" description="Helical" evidence="1">
    <location>
        <begin position="68"/>
        <end position="89"/>
    </location>
</feature>
<dbReference type="PANTHER" id="PTHR42083:SF1">
    <property type="entry name" value="MARVEL DOMAIN-CONTAINING PROTEIN"/>
    <property type="match status" value="1"/>
</dbReference>
<evidence type="ECO:0000313" key="2">
    <source>
        <dbReference type="EMBL" id="OAA79439.1"/>
    </source>
</evidence>
<gene>
    <name evidence="2" type="ORF">LEL_02925</name>
</gene>
<proteinExistence type="predicted"/>
<accession>A0A168IMI6</accession>
<organism evidence="2 3">
    <name type="scientific">Akanthomyces lecanii RCEF 1005</name>
    <dbReference type="NCBI Taxonomy" id="1081108"/>
    <lineage>
        <taxon>Eukaryota</taxon>
        <taxon>Fungi</taxon>
        <taxon>Dikarya</taxon>
        <taxon>Ascomycota</taxon>
        <taxon>Pezizomycotina</taxon>
        <taxon>Sordariomycetes</taxon>
        <taxon>Hypocreomycetidae</taxon>
        <taxon>Hypocreales</taxon>
        <taxon>Cordycipitaceae</taxon>
        <taxon>Akanthomyces</taxon>
        <taxon>Cordyceps confragosa</taxon>
    </lineage>
</organism>
<dbReference type="OrthoDB" id="5363290at2759"/>
<name>A0A168IMI6_CORDF</name>
<evidence type="ECO:0000256" key="1">
    <source>
        <dbReference type="SAM" id="Phobius"/>
    </source>
</evidence>
<dbReference type="AlphaFoldDB" id="A0A168IMI6"/>
<dbReference type="PANTHER" id="PTHR42083">
    <property type="entry name" value="MARVEL DOMAIN-CONTAINING PROTEIN"/>
    <property type="match status" value="1"/>
</dbReference>
<dbReference type="EMBL" id="AZHF01000002">
    <property type="protein sequence ID" value="OAA79439.1"/>
    <property type="molecule type" value="Genomic_DNA"/>
</dbReference>
<comment type="caution">
    <text evidence="2">The sequence shown here is derived from an EMBL/GenBank/DDBJ whole genome shotgun (WGS) entry which is preliminary data.</text>
</comment>
<feature type="transmembrane region" description="Helical" evidence="1">
    <location>
        <begin position="191"/>
        <end position="210"/>
    </location>
</feature>
<keyword evidence="1" id="KW-0472">Membrane</keyword>
<feature type="transmembrane region" description="Helical" evidence="1">
    <location>
        <begin position="109"/>
        <end position="136"/>
    </location>
</feature>
<sequence>MGKLASALKAGQTAAQFANDANNARNAANDFRQADKRQMGRDAGRFAFSEGANTGKTMGKTWLKTFEVIPRIVVRTLQFILALVAVGFYGHRVDADRKDDKGYAPEWLFAVVVAGCSAVTAISFMVAASAGAIPVIGARLKMLKTHRAFAWDASLWIAWLVVFGIFAGIFLKRKSDEPYKGASVGAMKTAVWVDLVNAILWMGSAAYGCFKTFLGRKVDEASDKVGDKLFSKKGGNAHEMKNYPESVV</sequence>
<feature type="transmembrane region" description="Helical" evidence="1">
    <location>
        <begin position="148"/>
        <end position="171"/>
    </location>
</feature>
<keyword evidence="1" id="KW-1133">Transmembrane helix</keyword>
<protein>
    <recommendedName>
        <fullName evidence="4">MARVEL-like domain protein</fullName>
    </recommendedName>
</protein>
<evidence type="ECO:0008006" key="4">
    <source>
        <dbReference type="Google" id="ProtNLM"/>
    </source>
</evidence>
<keyword evidence="1" id="KW-0812">Transmembrane</keyword>
<keyword evidence="3" id="KW-1185">Reference proteome</keyword>
<dbReference type="STRING" id="1081108.A0A168IMI6"/>
<dbReference type="Proteomes" id="UP000076881">
    <property type="component" value="Unassembled WGS sequence"/>
</dbReference>
<evidence type="ECO:0000313" key="3">
    <source>
        <dbReference type="Proteomes" id="UP000076881"/>
    </source>
</evidence>
<reference evidence="2 3" key="1">
    <citation type="journal article" date="2016" name="Genome Biol. Evol.">
        <title>Divergent and convergent evolution of fungal pathogenicity.</title>
        <authorList>
            <person name="Shang Y."/>
            <person name="Xiao G."/>
            <person name="Zheng P."/>
            <person name="Cen K."/>
            <person name="Zhan S."/>
            <person name="Wang C."/>
        </authorList>
    </citation>
    <scope>NUCLEOTIDE SEQUENCE [LARGE SCALE GENOMIC DNA]</scope>
    <source>
        <strain evidence="2 3">RCEF 1005</strain>
    </source>
</reference>